<dbReference type="InterPro" id="IPR053150">
    <property type="entry name" value="Teicoplanin_resist-assoc"/>
</dbReference>
<keyword evidence="1" id="KW-1133">Transmembrane helix</keyword>
<dbReference type="InterPro" id="IPR006976">
    <property type="entry name" value="VanZ-like"/>
</dbReference>
<keyword evidence="1" id="KW-0472">Membrane</keyword>
<dbReference type="RefSeq" id="WP_212695105.1">
    <property type="nucleotide sequence ID" value="NZ_CP058649.1"/>
</dbReference>
<organism evidence="3 4">
    <name type="scientific">Vallitalea pronyensis</name>
    <dbReference type="NCBI Taxonomy" id="1348613"/>
    <lineage>
        <taxon>Bacteria</taxon>
        <taxon>Bacillati</taxon>
        <taxon>Bacillota</taxon>
        <taxon>Clostridia</taxon>
        <taxon>Lachnospirales</taxon>
        <taxon>Vallitaleaceae</taxon>
        <taxon>Vallitalea</taxon>
    </lineage>
</organism>
<protein>
    <submittedName>
        <fullName evidence="3">VanZ family protein</fullName>
    </submittedName>
</protein>
<feature type="transmembrane region" description="Helical" evidence="1">
    <location>
        <begin position="12"/>
        <end position="34"/>
    </location>
</feature>
<evidence type="ECO:0000259" key="2">
    <source>
        <dbReference type="Pfam" id="PF04892"/>
    </source>
</evidence>
<sequence>MRTKDSNMKHKVFLLIGYILFALYLMLLIDLLFFDGRSGGVKDYNLVPFRTIKNYIKYRHVIMNVSITNIVGNILAFIPLGFFVPTLWRWARWMIITTIFCGLMSFIVEITQYRYSVGRFDVDDIILNTLGGLIGYMVYKLCRLFYTCFLKGT</sequence>
<name>A0A8J8MMD7_9FIRM</name>
<evidence type="ECO:0000313" key="3">
    <source>
        <dbReference type="EMBL" id="QUI24410.1"/>
    </source>
</evidence>
<evidence type="ECO:0000313" key="4">
    <source>
        <dbReference type="Proteomes" id="UP000683246"/>
    </source>
</evidence>
<proteinExistence type="predicted"/>
<feature type="transmembrane region" description="Helical" evidence="1">
    <location>
        <begin position="90"/>
        <end position="113"/>
    </location>
</feature>
<dbReference type="Proteomes" id="UP000683246">
    <property type="component" value="Chromosome"/>
</dbReference>
<feature type="transmembrane region" description="Helical" evidence="1">
    <location>
        <begin position="61"/>
        <end position="83"/>
    </location>
</feature>
<evidence type="ECO:0000256" key="1">
    <source>
        <dbReference type="SAM" id="Phobius"/>
    </source>
</evidence>
<dbReference type="PANTHER" id="PTHR36834:SF1">
    <property type="entry name" value="INTEGRAL MEMBRANE PROTEIN"/>
    <property type="match status" value="1"/>
</dbReference>
<keyword evidence="4" id="KW-1185">Reference proteome</keyword>
<gene>
    <name evidence="3" type="ORF">HZI73_19840</name>
</gene>
<dbReference type="KEGG" id="vpy:HZI73_19840"/>
<reference evidence="3" key="1">
    <citation type="submission" date="2020-07" db="EMBL/GenBank/DDBJ databases">
        <title>Vallitalea pronyensis genome.</title>
        <authorList>
            <person name="Postec A."/>
        </authorList>
    </citation>
    <scope>NUCLEOTIDE SEQUENCE</scope>
    <source>
        <strain evidence="3">FatNI3</strain>
    </source>
</reference>
<keyword evidence="1" id="KW-0812">Transmembrane</keyword>
<feature type="domain" description="VanZ-like" evidence="2">
    <location>
        <begin position="21"/>
        <end position="142"/>
    </location>
</feature>
<dbReference type="AlphaFoldDB" id="A0A8J8MMD7"/>
<dbReference type="Pfam" id="PF04892">
    <property type="entry name" value="VanZ"/>
    <property type="match status" value="1"/>
</dbReference>
<accession>A0A8J8MMD7</accession>
<feature type="transmembrane region" description="Helical" evidence="1">
    <location>
        <begin position="125"/>
        <end position="146"/>
    </location>
</feature>
<dbReference type="PANTHER" id="PTHR36834">
    <property type="entry name" value="MEMBRANE PROTEIN-RELATED"/>
    <property type="match status" value="1"/>
</dbReference>
<dbReference type="EMBL" id="CP058649">
    <property type="protein sequence ID" value="QUI24410.1"/>
    <property type="molecule type" value="Genomic_DNA"/>
</dbReference>